<dbReference type="InterPro" id="IPR005202">
    <property type="entry name" value="TF_GRAS"/>
</dbReference>
<gene>
    <name evidence="6" type="ORF">I3842_10G157700</name>
</gene>
<evidence type="ECO:0000256" key="1">
    <source>
        <dbReference type="ARBA" id="ARBA00004123"/>
    </source>
</evidence>
<comment type="subcellular location">
    <subcellularLocation>
        <location evidence="1">Nucleus</location>
    </subcellularLocation>
</comment>
<comment type="caution">
    <text evidence="6">The sequence shown here is derived from an EMBL/GenBank/DDBJ whole genome shotgun (WGS) entry which is preliminary data.</text>
</comment>
<evidence type="ECO:0000313" key="7">
    <source>
        <dbReference type="Proteomes" id="UP000811246"/>
    </source>
</evidence>
<evidence type="ECO:0000256" key="4">
    <source>
        <dbReference type="ARBA" id="ARBA00023242"/>
    </source>
</evidence>
<keyword evidence="2" id="KW-0805">Transcription regulation</keyword>
<organism evidence="6 7">
    <name type="scientific">Carya illinoinensis</name>
    <name type="common">Pecan</name>
    <dbReference type="NCBI Taxonomy" id="32201"/>
    <lineage>
        <taxon>Eukaryota</taxon>
        <taxon>Viridiplantae</taxon>
        <taxon>Streptophyta</taxon>
        <taxon>Embryophyta</taxon>
        <taxon>Tracheophyta</taxon>
        <taxon>Spermatophyta</taxon>
        <taxon>Magnoliopsida</taxon>
        <taxon>eudicotyledons</taxon>
        <taxon>Gunneridae</taxon>
        <taxon>Pentapetalae</taxon>
        <taxon>rosids</taxon>
        <taxon>fabids</taxon>
        <taxon>Fagales</taxon>
        <taxon>Juglandaceae</taxon>
        <taxon>Carya</taxon>
    </lineage>
</organism>
<dbReference type="AlphaFoldDB" id="A0A922J4R4"/>
<accession>A0A922J4R4</accession>
<protein>
    <submittedName>
        <fullName evidence="6">Uncharacterized protein</fullName>
    </submittedName>
</protein>
<proteinExistence type="inferred from homology"/>
<name>A0A922J4R4_CARIL</name>
<feature type="region of interest" description="SAW" evidence="5">
    <location>
        <begin position="396"/>
        <end position="479"/>
    </location>
</feature>
<dbReference type="Proteomes" id="UP000811246">
    <property type="component" value="Chromosome 10"/>
</dbReference>
<keyword evidence="4" id="KW-0539">Nucleus</keyword>
<dbReference type="GO" id="GO:0005634">
    <property type="term" value="C:nucleus"/>
    <property type="evidence" value="ECO:0007669"/>
    <property type="project" value="UniProtKB-SubCell"/>
</dbReference>
<evidence type="ECO:0000256" key="3">
    <source>
        <dbReference type="ARBA" id="ARBA00023163"/>
    </source>
</evidence>
<sequence length="481" mass="54721">MMQPDLFRHSWPFYNVMDSTFDQGVHHDLNMDGPFDSYEFSSVQFTTTEDSSQFSSTPFSSTLFYSNFVQYPFFDDSQQVMLAKKDILMVGGELESILNDDAEIECMNGLLGENVGSFSLQQFSPGEDFLCPSPSTTKSESSLDVSSIQPLLTFPREDMEVNNLKSIYHLLKAYGEALEKDQRELAQVILRCIGEKVSPQIDNQGDYPKQESYKNFEVAFQAFYQSFPQGRFAHFAANSAILEAMLDDAETIHIEDEDCDRVPSPWRFEETKRRLCNQARALGLRLKVQEKRIEDLVSETKKMKNRSGRREWLVFNCMLGLPHMARSRSKRLAMEFLRVAQELIVGLADCSTSNSGTITFGDGVASEKLKYYSSLGSFFYGLNFSLHLPDARIAMECLFVAPYISSRSWLQMWKEIREGCHLNEGFGLPGRRLSKEILAEAKELVKGENSYGASIQGRVGNEMILEWKGTAMVKVSIWIMI</sequence>
<dbReference type="Pfam" id="PF03514">
    <property type="entry name" value="GRAS"/>
    <property type="match status" value="2"/>
</dbReference>
<comment type="similarity">
    <text evidence="5">Belongs to the GRAS family.</text>
</comment>
<evidence type="ECO:0000313" key="6">
    <source>
        <dbReference type="EMBL" id="KAG6693218.1"/>
    </source>
</evidence>
<evidence type="ECO:0000256" key="5">
    <source>
        <dbReference type="PROSITE-ProRule" id="PRU01191"/>
    </source>
</evidence>
<dbReference type="EMBL" id="CM031834">
    <property type="protein sequence ID" value="KAG6693218.1"/>
    <property type="molecule type" value="Genomic_DNA"/>
</dbReference>
<evidence type="ECO:0000256" key="2">
    <source>
        <dbReference type="ARBA" id="ARBA00023015"/>
    </source>
</evidence>
<comment type="caution">
    <text evidence="5">Lacks conserved residue(s) required for the propagation of feature annotation.</text>
</comment>
<dbReference type="PANTHER" id="PTHR31636">
    <property type="entry name" value="OSJNBA0084A10.13 PROTEIN-RELATED"/>
    <property type="match status" value="1"/>
</dbReference>
<keyword evidence="3" id="KW-0804">Transcription</keyword>
<reference evidence="6" key="1">
    <citation type="submission" date="2021-01" db="EMBL/GenBank/DDBJ databases">
        <authorList>
            <person name="Lovell J.T."/>
            <person name="Bentley N."/>
            <person name="Bhattarai G."/>
            <person name="Jenkins J.W."/>
            <person name="Sreedasyam A."/>
            <person name="Alarcon Y."/>
            <person name="Bock C."/>
            <person name="Boston L."/>
            <person name="Carlson J."/>
            <person name="Cervantes K."/>
            <person name="Clermont K."/>
            <person name="Krom N."/>
            <person name="Kubenka K."/>
            <person name="Mamidi S."/>
            <person name="Mattison C."/>
            <person name="Monteros M."/>
            <person name="Pisani C."/>
            <person name="Plott C."/>
            <person name="Rajasekar S."/>
            <person name="Rhein H.S."/>
            <person name="Rohla C."/>
            <person name="Song M."/>
            <person name="Hilaire R.S."/>
            <person name="Shu S."/>
            <person name="Wells L."/>
            <person name="Wang X."/>
            <person name="Webber J."/>
            <person name="Heerema R.J."/>
            <person name="Klein P."/>
            <person name="Conner P."/>
            <person name="Grauke L."/>
            <person name="Grimwood J."/>
            <person name="Schmutz J."/>
            <person name="Randall J.J."/>
        </authorList>
    </citation>
    <scope>NUCLEOTIDE SEQUENCE</scope>
    <source>
        <tissue evidence="6">Leaf</tissue>
    </source>
</reference>
<dbReference type="PROSITE" id="PS50985">
    <property type="entry name" value="GRAS"/>
    <property type="match status" value="1"/>
</dbReference>
<feature type="region of interest" description="Leucine repeat II (LRII)" evidence="5">
    <location>
        <begin position="270"/>
        <end position="302"/>
    </location>
</feature>